<dbReference type="Gene3D" id="1.10.10.10">
    <property type="entry name" value="Winged helix-like DNA-binding domain superfamily/Winged helix DNA-binding domain"/>
    <property type="match status" value="1"/>
</dbReference>
<sequence length="300" mass="33618">MNTDLLLLVVAIVGLVLTMGTILYMVGYFQRRTSGPTAAEEDAEPHAGGGARIRNRGGLDGLRRRRRGENELVNAEVMVEERQAEDDLDEDAASDDDSGDDGGGTLFARAGTSRREMQKELKRQEREERRKFEESQREELKRQREAKDNAYRKKLDDDEAIETAKEEAAAAERLVKEKQEQADFDKWKTLFSVDEAGSDAALDESDSLVQDFVDYIETHKVVVLEDLAAAFRLPTQTAIRRLTSLVAANRLSGILDDRGKFISITEDEMDGVAKYICKRGRVSLADVARESNKLVRLPGH</sequence>
<dbReference type="AlphaFoldDB" id="A0A485LUY0"/>
<comment type="similarity">
    <text evidence="2">Belongs to the DDRGK1 family.</text>
</comment>
<gene>
    <name evidence="12" type="primary">Aste57867_25212</name>
    <name evidence="11" type="ORF">As57867_025134</name>
    <name evidence="12" type="ORF">ASTE57867_25212</name>
</gene>
<keyword evidence="5" id="KW-0833">Ubl conjugation pathway</keyword>
<protein>
    <recommendedName>
        <fullName evidence="3">DDRGK domain-containing protein 1</fullName>
    </recommendedName>
</protein>
<reference evidence="11" key="2">
    <citation type="submission" date="2019-06" db="EMBL/GenBank/DDBJ databases">
        <title>Genomics analysis of Aphanomyces spp. identifies a new class of oomycete effector associated with host adaptation.</title>
        <authorList>
            <person name="Gaulin E."/>
        </authorList>
    </citation>
    <scope>NUCLEOTIDE SEQUENCE</scope>
    <source>
        <strain evidence="11">CBS 578.67</strain>
    </source>
</reference>
<dbReference type="Pfam" id="PF09756">
    <property type="entry name" value="DDRGK"/>
    <property type="match status" value="1"/>
</dbReference>
<keyword evidence="8 10" id="KW-0472">Membrane</keyword>
<comment type="subcellular location">
    <subcellularLocation>
        <location evidence="1">Endoplasmic reticulum membrane</location>
        <topology evidence="1">Single-pass membrane protein</topology>
    </subcellularLocation>
</comment>
<dbReference type="InterPro" id="IPR050899">
    <property type="entry name" value="DDRGK_domain-containing"/>
</dbReference>
<feature type="transmembrane region" description="Helical" evidence="10">
    <location>
        <begin position="6"/>
        <end position="26"/>
    </location>
</feature>
<dbReference type="EMBL" id="VJMH01007502">
    <property type="protein sequence ID" value="KAF0682694.1"/>
    <property type="molecule type" value="Genomic_DNA"/>
</dbReference>
<dbReference type="GO" id="GO:0005789">
    <property type="term" value="C:endoplasmic reticulum membrane"/>
    <property type="evidence" value="ECO:0007669"/>
    <property type="project" value="UniProtKB-SubCell"/>
</dbReference>
<feature type="region of interest" description="Disordered" evidence="9">
    <location>
        <begin position="37"/>
        <end position="57"/>
    </location>
</feature>
<evidence type="ECO:0000313" key="11">
    <source>
        <dbReference type="EMBL" id="KAF0682694.1"/>
    </source>
</evidence>
<keyword evidence="13" id="KW-1185">Reference proteome</keyword>
<dbReference type="EMBL" id="CAADRA010007528">
    <property type="protein sequence ID" value="VFU01839.1"/>
    <property type="molecule type" value="Genomic_DNA"/>
</dbReference>
<dbReference type="PANTHER" id="PTHR48176">
    <property type="entry name" value="DDRGK DOMAIN-CONTAINING PROTEIN 1"/>
    <property type="match status" value="1"/>
</dbReference>
<feature type="compositionally biased region" description="Acidic residues" evidence="9">
    <location>
        <begin position="83"/>
        <end position="100"/>
    </location>
</feature>
<reference evidence="12 13" key="1">
    <citation type="submission" date="2019-03" db="EMBL/GenBank/DDBJ databases">
        <authorList>
            <person name="Gaulin E."/>
            <person name="Dumas B."/>
        </authorList>
    </citation>
    <scope>NUCLEOTIDE SEQUENCE [LARGE SCALE GENOMIC DNA]</scope>
    <source>
        <strain evidence="12">CBS 568.67</strain>
    </source>
</reference>
<dbReference type="FunFam" id="1.10.10.10:FF:000143">
    <property type="entry name" value="DDRGK domain-containing protein 1"/>
    <property type="match status" value="1"/>
</dbReference>
<dbReference type="Proteomes" id="UP000332933">
    <property type="component" value="Unassembled WGS sequence"/>
</dbReference>
<evidence type="ECO:0000256" key="2">
    <source>
        <dbReference type="ARBA" id="ARBA00009829"/>
    </source>
</evidence>
<dbReference type="PANTHER" id="PTHR48176:SF1">
    <property type="entry name" value="DDRGK DOMAIN-CONTAINING PROTEIN 1"/>
    <property type="match status" value="1"/>
</dbReference>
<dbReference type="InterPro" id="IPR019153">
    <property type="entry name" value="DDRGK_dom-contain"/>
</dbReference>
<dbReference type="GO" id="GO:0044389">
    <property type="term" value="F:ubiquitin-like protein ligase binding"/>
    <property type="evidence" value="ECO:0007669"/>
    <property type="project" value="TreeGrafter"/>
</dbReference>
<evidence type="ECO:0000256" key="8">
    <source>
        <dbReference type="ARBA" id="ARBA00023136"/>
    </source>
</evidence>
<evidence type="ECO:0000313" key="13">
    <source>
        <dbReference type="Proteomes" id="UP000332933"/>
    </source>
</evidence>
<proteinExistence type="inferred from homology"/>
<evidence type="ECO:0000256" key="1">
    <source>
        <dbReference type="ARBA" id="ARBA00004389"/>
    </source>
</evidence>
<keyword evidence="6" id="KW-0256">Endoplasmic reticulum</keyword>
<feature type="compositionally biased region" description="Basic and acidic residues" evidence="9">
    <location>
        <begin position="113"/>
        <end position="158"/>
    </location>
</feature>
<dbReference type="SMART" id="SM01128">
    <property type="entry name" value="DDRGK"/>
    <property type="match status" value="1"/>
</dbReference>
<name>A0A485LUY0_9STRA</name>
<evidence type="ECO:0000256" key="5">
    <source>
        <dbReference type="ARBA" id="ARBA00022786"/>
    </source>
</evidence>
<keyword evidence="7 10" id="KW-1133">Transmembrane helix</keyword>
<organism evidence="12 13">
    <name type="scientific">Aphanomyces stellatus</name>
    <dbReference type="NCBI Taxonomy" id="120398"/>
    <lineage>
        <taxon>Eukaryota</taxon>
        <taxon>Sar</taxon>
        <taxon>Stramenopiles</taxon>
        <taxon>Oomycota</taxon>
        <taxon>Saprolegniomycetes</taxon>
        <taxon>Saprolegniales</taxon>
        <taxon>Verrucalvaceae</taxon>
        <taxon>Aphanomyces</taxon>
    </lineage>
</organism>
<evidence type="ECO:0000313" key="12">
    <source>
        <dbReference type="EMBL" id="VFU01839.1"/>
    </source>
</evidence>
<evidence type="ECO:0000256" key="10">
    <source>
        <dbReference type="SAM" id="Phobius"/>
    </source>
</evidence>
<evidence type="ECO:0000256" key="4">
    <source>
        <dbReference type="ARBA" id="ARBA00022692"/>
    </source>
</evidence>
<dbReference type="OrthoDB" id="2285710at2759"/>
<keyword evidence="4 10" id="KW-0812">Transmembrane</keyword>
<evidence type="ECO:0000256" key="3">
    <source>
        <dbReference type="ARBA" id="ARBA00018218"/>
    </source>
</evidence>
<dbReference type="InterPro" id="IPR036390">
    <property type="entry name" value="WH_DNA-bd_sf"/>
</dbReference>
<dbReference type="SUPFAM" id="SSF46785">
    <property type="entry name" value="Winged helix' DNA-binding domain"/>
    <property type="match status" value="1"/>
</dbReference>
<evidence type="ECO:0000256" key="9">
    <source>
        <dbReference type="SAM" id="MobiDB-lite"/>
    </source>
</evidence>
<evidence type="ECO:0000256" key="6">
    <source>
        <dbReference type="ARBA" id="ARBA00022824"/>
    </source>
</evidence>
<evidence type="ECO:0000256" key="7">
    <source>
        <dbReference type="ARBA" id="ARBA00022989"/>
    </source>
</evidence>
<accession>A0A485LUY0</accession>
<dbReference type="InterPro" id="IPR036388">
    <property type="entry name" value="WH-like_DNA-bd_sf"/>
</dbReference>
<feature type="region of interest" description="Disordered" evidence="9">
    <location>
        <begin position="77"/>
        <end position="158"/>
    </location>
</feature>